<evidence type="ECO:0000256" key="4">
    <source>
        <dbReference type="ARBA" id="ARBA00022840"/>
    </source>
</evidence>
<dbReference type="InterPro" id="IPR043519">
    <property type="entry name" value="NT_sf"/>
</dbReference>
<protein>
    <submittedName>
        <fullName evidence="9">Bifunctional [glutamine synthetase] adenylyltransferase/[glutamine synthetase]-adenylyl-L-tyrosine phosphorylase</fullName>
        <ecNumber evidence="9">2.7.7.42</ecNumber>
        <ecNumber evidence="9">2.7.7.89</ecNumber>
    </submittedName>
</protein>
<evidence type="ECO:0000256" key="5">
    <source>
        <dbReference type="ARBA" id="ARBA00022842"/>
    </source>
</evidence>
<feature type="domain" description="Glutamate-ammonia ligase adenylyltransferase repeated" evidence="7">
    <location>
        <begin position="86"/>
        <end position="250"/>
    </location>
</feature>
<dbReference type="InterPro" id="IPR005190">
    <property type="entry name" value="GlnE_rpt_dom"/>
</dbReference>
<keyword evidence="6" id="KW-0511">Multifunctional enzyme</keyword>
<dbReference type="EC" id="2.7.7.42" evidence="9"/>
<dbReference type="Gene3D" id="3.30.460.10">
    <property type="entry name" value="Beta Polymerase, domain 2"/>
    <property type="match status" value="2"/>
</dbReference>
<evidence type="ECO:0000313" key="9">
    <source>
        <dbReference type="EMBL" id="MFB9775121.1"/>
    </source>
</evidence>
<dbReference type="CDD" id="cd05401">
    <property type="entry name" value="NT_GlnE_GlnD_like"/>
    <property type="match status" value="2"/>
</dbReference>
<reference evidence="9 10" key="1">
    <citation type="submission" date="2024-09" db="EMBL/GenBank/DDBJ databases">
        <authorList>
            <person name="Sun Q."/>
            <person name="Mori K."/>
        </authorList>
    </citation>
    <scope>NUCLEOTIDE SEQUENCE [LARGE SCALE GENOMIC DNA]</scope>
    <source>
        <strain evidence="9 10">JCM 11683</strain>
    </source>
</reference>
<dbReference type="PANTHER" id="PTHR30621">
    <property type="entry name" value="GLUTAMINE SYNTHETASE ADENYLYLTRANSFERASE"/>
    <property type="match status" value="1"/>
</dbReference>
<keyword evidence="2 9" id="KW-0548">Nucleotidyltransferase</keyword>
<keyword evidence="5" id="KW-0460">Magnesium</keyword>
<dbReference type="PANTHER" id="PTHR30621:SF0">
    <property type="entry name" value="BIFUNCTIONAL GLUTAMINE SYNTHETASE ADENYLYLTRANSFERASE_ADENYLYL-REMOVING ENZYME"/>
    <property type="match status" value="1"/>
</dbReference>
<name>A0ABV5WY61_9MICO</name>
<keyword evidence="4" id="KW-0067">ATP-binding</keyword>
<keyword evidence="10" id="KW-1185">Reference proteome</keyword>
<sequence length="1064" mass="116811">MSRKVDPSRSRSGFGDTRRARGFLEEADALLGTTLLSSPVSAELITQAPDPDSAALGILRTVEALDTAQRRRFAAAVEEHPNFLPRLAHLAGSSDASVDHFVRRPASVFLLASEEQALLLGTPAAEPERLRARLFEAVGADPAAEVPVASVSGEAAVTALRQAYRDLLIQLTSDDLGSLFATEIVGEVSGVLAEMAAAAIDAALAVARAETEDADSVRLAIIAMGKCGARELNYVSDVDVVYCWAPADEGVETGDGAPAAGDAEPAVHAAHARALAEADEAGARIATRLAHRMTEVLSGYAPEPPLWEVDAALRPEGKKGPLVRKLEEFEHYYEEIAHNWEFQALLKARPIAGDRELGQQWYDALNPHVWTASARPGFIDEVRRMRVRVVDLIPAHEAKRQIKLGAGGLRDVEFSAQLLQLVHGRDDEAIRVTNTLELLDRLGERGYISSEDAEDLSESYRFLRTVEHRLQIPRMRRSALLPTQEKKMRALSRSVYALGDRSPQRLQKEREARSRRIRALHKQIFYRPILEAAAGQTSISRLSAEQARERLAAFGYQDPKSAMKHIQALTTGVSRAAMVQKQVLTALLDWFSRGVDPDAALLAFRRLSESLSTSTWYVKMLRDSGVAAKSMAYVLSLSSFATELLLRNPSAVSWLDDPSRLELQEPAQIRARLDSLVERYGHEAVPAIRARYSREVLRVALADILGIADRDAVPKQLATLMDAAVDATVAAVRKGLDADAEVGEYEFAIIAMGRLGGAEIGYFSDADVMFAYRALGEDRDAEARAALASHVRRVALDVTQQLGSAGPSRPIEIDADLRPEGKKGPLVRSLDSYAGYYATWSEPWEAQALLRARPIAGEQSLRDAFTALIDPLRYPDEVPDSSLRQMRRLKARMESERLPRGADPHRHLKLGRGSLSDVEWTVQLLQMQHAARNPKLRTTETLAALAALVEAGEIDAEDAEILREAWTLATGVRSAVMLFRGRTAAALPSDSAELEATARLLGYAPGSGHDLFDDYLGATRRARRVMERLFYDFDQEQAGSHAHAANRGEVVDPDEFARGYSRRY</sequence>
<dbReference type="SUPFAM" id="SSF81593">
    <property type="entry name" value="Nucleotidyltransferase substrate binding subunit/domain"/>
    <property type="match status" value="2"/>
</dbReference>
<dbReference type="Gene3D" id="1.20.120.330">
    <property type="entry name" value="Nucleotidyltransferases domain 2"/>
    <property type="match status" value="2"/>
</dbReference>
<evidence type="ECO:0000259" key="8">
    <source>
        <dbReference type="Pfam" id="PF08335"/>
    </source>
</evidence>
<feature type="domain" description="PII-uridylyltransferase/Glutamine-synthetase adenylyltransferase" evidence="8">
    <location>
        <begin position="890"/>
        <end position="1029"/>
    </location>
</feature>
<dbReference type="Pfam" id="PF03710">
    <property type="entry name" value="GlnE"/>
    <property type="match status" value="3"/>
</dbReference>
<dbReference type="SUPFAM" id="SSF81301">
    <property type="entry name" value="Nucleotidyltransferase"/>
    <property type="match status" value="2"/>
</dbReference>
<feature type="domain" description="Glutamate-ammonia ligase adenylyltransferase repeated" evidence="7">
    <location>
        <begin position="629"/>
        <end position="866"/>
    </location>
</feature>
<dbReference type="GO" id="GO:0008882">
    <property type="term" value="F:[glutamate-ammonia-ligase] adenylyltransferase activity"/>
    <property type="evidence" value="ECO:0007669"/>
    <property type="project" value="UniProtKB-EC"/>
</dbReference>
<feature type="domain" description="PII-uridylyltransferase/Glutamine-synthetase adenylyltransferase" evidence="8">
    <location>
        <begin position="385"/>
        <end position="525"/>
    </location>
</feature>
<dbReference type="NCBIfam" id="NF010707">
    <property type="entry name" value="PRK14109.1"/>
    <property type="match status" value="1"/>
</dbReference>
<evidence type="ECO:0000256" key="1">
    <source>
        <dbReference type="ARBA" id="ARBA00022679"/>
    </source>
</evidence>
<dbReference type="EMBL" id="JBHMAU010000018">
    <property type="protein sequence ID" value="MFB9775121.1"/>
    <property type="molecule type" value="Genomic_DNA"/>
</dbReference>
<dbReference type="InterPro" id="IPR013546">
    <property type="entry name" value="PII_UdlTrfase/GS_AdlTrfase"/>
</dbReference>
<dbReference type="RefSeq" id="WP_376837968.1">
    <property type="nucleotide sequence ID" value="NZ_JBHMAU010000018.1"/>
</dbReference>
<dbReference type="GO" id="GO:0047388">
    <property type="term" value="F:[glutamine synthetase]-adenylyl-L-tyrosine phosphorylase activity"/>
    <property type="evidence" value="ECO:0007669"/>
    <property type="project" value="UniProtKB-EC"/>
</dbReference>
<dbReference type="InterPro" id="IPR023057">
    <property type="entry name" value="GlnE"/>
</dbReference>
<evidence type="ECO:0000313" key="10">
    <source>
        <dbReference type="Proteomes" id="UP001589707"/>
    </source>
</evidence>
<proteinExistence type="predicted"/>
<dbReference type="EC" id="2.7.7.89" evidence="9"/>
<evidence type="ECO:0000256" key="3">
    <source>
        <dbReference type="ARBA" id="ARBA00022741"/>
    </source>
</evidence>
<evidence type="ECO:0000256" key="2">
    <source>
        <dbReference type="ARBA" id="ARBA00022695"/>
    </source>
</evidence>
<accession>A0ABV5WY61</accession>
<evidence type="ECO:0000256" key="6">
    <source>
        <dbReference type="ARBA" id="ARBA00023268"/>
    </source>
</evidence>
<gene>
    <name evidence="9" type="ORF">ACFFN1_01620</name>
</gene>
<evidence type="ECO:0000259" key="7">
    <source>
        <dbReference type="Pfam" id="PF03710"/>
    </source>
</evidence>
<keyword evidence="3" id="KW-0547">Nucleotide-binding</keyword>
<feature type="domain" description="Glutamate-ammonia ligase adenylyltransferase repeated" evidence="7">
    <location>
        <begin position="276"/>
        <end position="360"/>
    </location>
</feature>
<dbReference type="Pfam" id="PF08335">
    <property type="entry name" value="GlnD_UR_UTase"/>
    <property type="match status" value="2"/>
</dbReference>
<keyword evidence="1 9" id="KW-0808">Transferase</keyword>
<comment type="caution">
    <text evidence="9">The sequence shown here is derived from an EMBL/GenBank/DDBJ whole genome shotgun (WGS) entry which is preliminary data.</text>
</comment>
<organism evidence="9 10">
    <name type="scientific">Brevibacterium otitidis</name>
    <dbReference type="NCBI Taxonomy" id="53364"/>
    <lineage>
        <taxon>Bacteria</taxon>
        <taxon>Bacillati</taxon>
        <taxon>Actinomycetota</taxon>
        <taxon>Actinomycetes</taxon>
        <taxon>Micrococcales</taxon>
        <taxon>Brevibacteriaceae</taxon>
        <taxon>Brevibacterium</taxon>
    </lineage>
</organism>
<dbReference type="Proteomes" id="UP001589707">
    <property type="component" value="Unassembled WGS sequence"/>
</dbReference>